<dbReference type="PANTHER" id="PTHR18866:SF33">
    <property type="entry name" value="METHYLCROTONOYL-COA CARBOXYLASE SUBUNIT ALPHA, MITOCHONDRIAL-RELATED"/>
    <property type="match status" value="1"/>
</dbReference>
<dbReference type="Gene3D" id="3.30.1490.20">
    <property type="entry name" value="ATP-grasp fold, A domain"/>
    <property type="match status" value="1"/>
</dbReference>
<evidence type="ECO:0000256" key="2">
    <source>
        <dbReference type="ARBA" id="ARBA00022741"/>
    </source>
</evidence>
<keyword evidence="1 8" id="KW-0436">Ligase</keyword>
<dbReference type="SMART" id="SM00878">
    <property type="entry name" value="Biotin_carb_C"/>
    <property type="match status" value="1"/>
</dbReference>
<dbReference type="AlphaFoldDB" id="A0A523XIC6"/>
<sequence length="340" mass="37985">GKGMRVARNRAELKAAIEAGMREAQTAFGNPSVYIEKYLARPRHIEFQILADQHGNAVHLFERECSIQRRHQKIVEESPSVALDSELREKMGATAIKAIRASNYTNAGTVEFLVDEDRKDPFYFLEVNARVQVEHPVTELVTGIDIVKQQILIASGEKLPFTQPDISQRGHAIECRVYAEDPERSFLPSPGRIAFLKEPFGPGVRHDCGIYSGWEVPVHYDPILSKVITWGEDRETARIRMINALSEYVLLGIKTTIEFSRALLSHKNFIAGDTHTDFIEKNMSGWCSSSGNSDSVKVALIAAAIAASRDKKPAASNSVRRREAPSPWLTLGEWELFGGR</sequence>
<dbReference type="EMBL" id="SOIP01000447">
    <property type="protein sequence ID" value="TET79046.1"/>
    <property type="molecule type" value="Genomic_DNA"/>
</dbReference>
<dbReference type="InterPro" id="IPR013815">
    <property type="entry name" value="ATP_grasp_subdomain_1"/>
</dbReference>
<dbReference type="PROSITE" id="PS00867">
    <property type="entry name" value="CPSASE_2"/>
    <property type="match status" value="1"/>
</dbReference>
<reference evidence="8 9" key="1">
    <citation type="submission" date="2019-03" db="EMBL/GenBank/DDBJ databases">
        <title>Metabolic potential of uncultured bacteria and archaea associated with petroleum seepage in deep-sea sediments.</title>
        <authorList>
            <person name="Dong X."/>
            <person name="Hubert C."/>
        </authorList>
    </citation>
    <scope>NUCLEOTIDE SEQUENCE [LARGE SCALE GENOMIC DNA]</scope>
    <source>
        <strain evidence="8">E29_bin36</strain>
    </source>
</reference>
<gene>
    <name evidence="8" type="ORF">E3J38_07770</name>
</gene>
<evidence type="ECO:0000256" key="3">
    <source>
        <dbReference type="ARBA" id="ARBA00022840"/>
    </source>
</evidence>
<evidence type="ECO:0000259" key="7">
    <source>
        <dbReference type="PROSITE" id="PS50979"/>
    </source>
</evidence>
<evidence type="ECO:0000256" key="4">
    <source>
        <dbReference type="ARBA" id="ARBA00023267"/>
    </source>
</evidence>
<evidence type="ECO:0000313" key="9">
    <source>
        <dbReference type="Proteomes" id="UP000315534"/>
    </source>
</evidence>
<dbReference type="GO" id="GO:0004736">
    <property type="term" value="F:pyruvate carboxylase activity"/>
    <property type="evidence" value="ECO:0007669"/>
    <property type="project" value="UniProtKB-EC"/>
</dbReference>
<dbReference type="Gene3D" id="3.30.470.20">
    <property type="entry name" value="ATP-grasp fold, B domain"/>
    <property type="match status" value="1"/>
</dbReference>
<dbReference type="GO" id="GO:0046872">
    <property type="term" value="F:metal ion binding"/>
    <property type="evidence" value="ECO:0007669"/>
    <property type="project" value="InterPro"/>
</dbReference>
<dbReference type="Pfam" id="PF02785">
    <property type="entry name" value="Biotin_carb_C"/>
    <property type="match status" value="1"/>
</dbReference>
<evidence type="ECO:0000256" key="1">
    <source>
        <dbReference type="ARBA" id="ARBA00022598"/>
    </source>
</evidence>
<evidence type="ECO:0000256" key="5">
    <source>
        <dbReference type="PROSITE-ProRule" id="PRU00409"/>
    </source>
</evidence>
<comment type="caution">
    <text evidence="8">The sequence shown here is derived from an EMBL/GenBank/DDBJ whole genome shotgun (WGS) entry which is preliminary data.</text>
</comment>
<dbReference type="SUPFAM" id="SSF56059">
    <property type="entry name" value="Glutathione synthetase ATP-binding domain-like"/>
    <property type="match status" value="1"/>
</dbReference>
<accession>A0A523XIC6</accession>
<dbReference type="InterPro" id="IPR011054">
    <property type="entry name" value="Rudment_hybrid_motif"/>
</dbReference>
<dbReference type="PROSITE" id="PS50975">
    <property type="entry name" value="ATP_GRASP"/>
    <property type="match status" value="1"/>
</dbReference>
<dbReference type="SUPFAM" id="SSF51246">
    <property type="entry name" value="Rudiment single hybrid motif"/>
    <property type="match status" value="1"/>
</dbReference>
<evidence type="ECO:0000259" key="6">
    <source>
        <dbReference type="PROSITE" id="PS50975"/>
    </source>
</evidence>
<keyword evidence="4" id="KW-0092">Biotin</keyword>
<dbReference type="InterPro" id="IPR011761">
    <property type="entry name" value="ATP-grasp"/>
</dbReference>
<name>A0A523XIC6_UNCT6</name>
<keyword evidence="2 5" id="KW-0547">Nucleotide-binding</keyword>
<dbReference type="PANTHER" id="PTHR18866">
    <property type="entry name" value="CARBOXYLASE:PYRUVATE/ACETYL-COA/PROPIONYL-COA CARBOXYLASE"/>
    <property type="match status" value="1"/>
</dbReference>
<dbReference type="InterPro" id="IPR011764">
    <property type="entry name" value="Biotin_carboxylation_dom"/>
</dbReference>
<dbReference type="EC" id="6.4.1.1" evidence="8"/>
<protein>
    <submittedName>
        <fullName evidence="8">Acetyl-CoA carboxylase biotin carboxylase subunit</fullName>
        <ecNumber evidence="8">6.4.1.1</ecNumber>
    </submittedName>
</protein>
<dbReference type="Pfam" id="PF02786">
    <property type="entry name" value="CPSase_L_D2"/>
    <property type="match status" value="1"/>
</dbReference>
<dbReference type="Proteomes" id="UP000315534">
    <property type="component" value="Unassembled WGS sequence"/>
</dbReference>
<feature type="non-terminal residue" evidence="8">
    <location>
        <position position="1"/>
    </location>
</feature>
<dbReference type="InterPro" id="IPR050856">
    <property type="entry name" value="Biotin_carboxylase_complex"/>
</dbReference>
<dbReference type="GO" id="GO:0005524">
    <property type="term" value="F:ATP binding"/>
    <property type="evidence" value="ECO:0007669"/>
    <property type="project" value="UniProtKB-UniRule"/>
</dbReference>
<dbReference type="InterPro" id="IPR005479">
    <property type="entry name" value="CPAse_ATP-bd"/>
</dbReference>
<proteinExistence type="predicted"/>
<feature type="domain" description="Biotin carboxylation" evidence="7">
    <location>
        <begin position="1"/>
        <end position="284"/>
    </location>
</feature>
<dbReference type="InterPro" id="IPR005482">
    <property type="entry name" value="Biotin_COase_C"/>
</dbReference>
<organism evidence="8 9">
    <name type="scientific">candidate division TA06 bacterium</name>
    <dbReference type="NCBI Taxonomy" id="2250710"/>
    <lineage>
        <taxon>Bacteria</taxon>
        <taxon>Bacteria division TA06</taxon>
    </lineage>
</organism>
<dbReference type="PROSITE" id="PS50979">
    <property type="entry name" value="BC"/>
    <property type="match status" value="1"/>
</dbReference>
<feature type="domain" description="ATP-grasp" evidence="6">
    <location>
        <begin position="1"/>
        <end position="155"/>
    </location>
</feature>
<keyword evidence="3 5" id="KW-0067">ATP-binding</keyword>
<evidence type="ECO:0000313" key="8">
    <source>
        <dbReference type="EMBL" id="TET79046.1"/>
    </source>
</evidence>